<sequence length="465" mass="51304">MSDSESATLAPSCSSSPVLTASTNHFPMFFARSTSYMSDQQGGMSYEYSIVHSVHDDYSTTDSTYSHRVFAVGPGWHITVDMETSGHGPADESSIAILFYPGTSIMFPGFEIIKVDAAFHYSMPPELEATHPQVKTGVQSFVMVQPEVGKHIRLPSLHTGDKAPHGEVLRHVFKGISLASLSDLSATVTVTMVPTFPFRFLIADTIVEELIELGPRAVDMEFVLTDGKQDKSVYAHSFLLHGHSKVLDELMDNVLEGPFMEWEYEDDPDLQMPNYEDQTKNEAPPDSPVGIRPAETSSSPGSDASWHSASSEPPTLELSQVQARPVSPTANVRRINGVAHKTFMAVVKYLHTCEITFDDEDDPSAKSVYRLAERLGLQELQDKAMEMLKSQCAPENIVDEAFSFFTSHYPALLEVQVSYMRERLNAGDGVVCSQYRKALERLGKGDIPHAVRALELLTIPGHAVM</sequence>
<dbReference type="InterPro" id="IPR000210">
    <property type="entry name" value="BTB/POZ_dom"/>
</dbReference>
<dbReference type="SUPFAM" id="SSF54695">
    <property type="entry name" value="POZ domain"/>
    <property type="match status" value="1"/>
</dbReference>
<dbReference type="Proteomes" id="UP000054007">
    <property type="component" value="Unassembled WGS sequence"/>
</dbReference>
<evidence type="ECO:0000256" key="1">
    <source>
        <dbReference type="SAM" id="MobiDB-lite"/>
    </source>
</evidence>
<gene>
    <name evidence="3" type="ORF">CYLTODRAFT_227045</name>
</gene>
<feature type="domain" description="BTB" evidence="2">
    <location>
        <begin position="218"/>
        <end position="392"/>
    </location>
</feature>
<dbReference type="STRING" id="1314674.A0A0D7BH45"/>
<dbReference type="AlphaFoldDB" id="A0A0D7BH45"/>
<accession>A0A0D7BH45</accession>
<dbReference type="SMART" id="SM00225">
    <property type="entry name" value="BTB"/>
    <property type="match status" value="1"/>
</dbReference>
<proteinExistence type="predicted"/>
<reference evidence="3 4" key="1">
    <citation type="journal article" date="2015" name="Fungal Genet. Biol.">
        <title>Evolution of novel wood decay mechanisms in Agaricales revealed by the genome sequences of Fistulina hepatica and Cylindrobasidium torrendii.</title>
        <authorList>
            <person name="Floudas D."/>
            <person name="Held B.W."/>
            <person name="Riley R."/>
            <person name="Nagy L.G."/>
            <person name="Koehler G."/>
            <person name="Ransdell A.S."/>
            <person name="Younus H."/>
            <person name="Chow J."/>
            <person name="Chiniquy J."/>
            <person name="Lipzen A."/>
            <person name="Tritt A."/>
            <person name="Sun H."/>
            <person name="Haridas S."/>
            <person name="LaButti K."/>
            <person name="Ohm R.A."/>
            <person name="Kues U."/>
            <person name="Blanchette R.A."/>
            <person name="Grigoriev I.V."/>
            <person name="Minto R.E."/>
            <person name="Hibbett D.S."/>
        </authorList>
    </citation>
    <scope>NUCLEOTIDE SEQUENCE [LARGE SCALE GENOMIC DNA]</scope>
    <source>
        <strain evidence="3 4">FP15055 ss-10</strain>
    </source>
</reference>
<dbReference type="Gene3D" id="3.30.710.10">
    <property type="entry name" value="Potassium Channel Kv1.1, Chain A"/>
    <property type="match status" value="1"/>
</dbReference>
<organism evidence="3 4">
    <name type="scientific">Cylindrobasidium torrendii FP15055 ss-10</name>
    <dbReference type="NCBI Taxonomy" id="1314674"/>
    <lineage>
        <taxon>Eukaryota</taxon>
        <taxon>Fungi</taxon>
        <taxon>Dikarya</taxon>
        <taxon>Basidiomycota</taxon>
        <taxon>Agaricomycotina</taxon>
        <taxon>Agaricomycetes</taxon>
        <taxon>Agaricomycetidae</taxon>
        <taxon>Agaricales</taxon>
        <taxon>Marasmiineae</taxon>
        <taxon>Physalacriaceae</taxon>
        <taxon>Cylindrobasidium</taxon>
    </lineage>
</organism>
<evidence type="ECO:0000313" key="3">
    <source>
        <dbReference type="EMBL" id="KIY69495.1"/>
    </source>
</evidence>
<dbReference type="OrthoDB" id="6359816at2759"/>
<feature type="region of interest" description="Disordered" evidence="1">
    <location>
        <begin position="266"/>
        <end position="325"/>
    </location>
</feature>
<evidence type="ECO:0000313" key="4">
    <source>
        <dbReference type="Proteomes" id="UP000054007"/>
    </source>
</evidence>
<keyword evidence="4" id="KW-1185">Reference proteome</keyword>
<name>A0A0D7BH45_9AGAR</name>
<dbReference type="InterPro" id="IPR011333">
    <property type="entry name" value="SKP1/BTB/POZ_sf"/>
</dbReference>
<protein>
    <recommendedName>
        <fullName evidence="2">BTB domain-containing protein</fullName>
    </recommendedName>
</protein>
<feature type="compositionally biased region" description="Polar residues" evidence="1">
    <location>
        <begin position="295"/>
        <end position="322"/>
    </location>
</feature>
<evidence type="ECO:0000259" key="2">
    <source>
        <dbReference type="SMART" id="SM00225"/>
    </source>
</evidence>
<dbReference type="EMBL" id="KN880483">
    <property type="protein sequence ID" value="KIY69495.1"/>
    <property type="molecule type" value="Genomic_DNA"/>
</dbReference>